<dbReference type="AlphaFoldDB" id="A0AAE0Y4T7"/>
<comment type="caution">
    <text evidence="2">The sequence shown here is derived from an EMBL/GenBank/DDBJ whole genome shotgun (WGS) entry which is preliminary data.</text>
</comment>
<evidence type="ECO:0000313" key="2">
    <source>
        <dbReference type="EMBL" id="KAK3732069.1"/>
    </source>
</evidence>
<keyword evidence="3" id="KW-1185">Reference proteome</keyword>
<organism evidence="2 3">
    <name type="scientific">Elysia crispata</name>
    <name type="common">lettuce slug</name>
    <dbReference type="NCBI Taxonomy" id="231223"/>
    <lineage>
        <taxon>Eukaryota</taxon>
        <taxon>Metazoa</taxon>
        <taxon>Spiralia</taxon>
        <taxon>Lophotrochozoa</taxon>
        <taxon>Mollusca</taxon>
        <taxon>Gastropoda</taxon>
        <taxon>Heterobranchia</taxon>
        <taxon>Euthyneura</taxon>
        <taxon>Panpulmonata</taxon>
        <taxon>Sacoglossa</taxon>
        <taxon>Placobranchoidea</taxon>
        <taxon>Plakobranchidae</taxon>
        <taxon>Elysia</taxon>
    </lineage>
</organism>
<reference evidence="2" key="1">
    <citation type="journal article" date="2023" name="G3 (Bethesda)">
        <title>A reference genome for the long-term kleptoplast-retaining sea slug Elysia crispata morphotype clarki.</title>
        <authorList>
            <person name="Eastman K.E."/>
            <person name="Pendleton A.L."/>
            <person name="Shaikh M.A."/>
            <person name="Suttiyut T."/>
            <person name="Ogas R."/>
            <person name="Tomko P."/>
            <person name="Gavelis G."/>
            <person name="Widhalm J.R."/>
            <person name="Wisecaver J.H."/>
        </authorList>
    </citation>
    <scope>NUCLEOTIDE SEQUENCE</scope>
    <source>
        <strain evidence="2">ECLA1</strain>
    </source>
</reference>
<accession>A0AAE0Y4T7</accession>
<name>A0AAE0Y4T7_9GAST</name>
<evidence type="ECO:0000313" key="3">
    <source>
        <dbReference type="Proteomes" id="UP001283361"/>
    </source>
</evidence>
<proteinExistence type="predicted"/>
<keyword evidence="1" id="KW-0732">Signal</keyword>
<feature type="signal peptide" evidence="1">
    <location>
        <begin position="1"/>
        <end position="20"/>
    </location>
</feature>
<dbReference type="EMBL" id="JAWDGP010006980">
    <property type="protein sequence ID" value="KAK3732069.1"/>
    <property type="molecule type" value="Genomic_DNA"/>
</dbReference>
<dbReference type="Proteomes" id="UP001283361">
    <property type="component" value="Unassembled WGS sequence"/>
</dbReference>
<feature type="chain" id="PRO_5042102375" evidence="1">
    <location>
        <begin position="21"/>
        <end position="133"/>
    </location>
</feature>
<sequence>MMSKVICIVFLGLILAICEGQLPIGVSRQCPKCTDPFDQTSCTATTDCYNTEDICELTVDTSDKNRINYFCIHSHACSNHANHRCDPAKMDVCSFCCKTADDCKTQREQLFSTKFASSSGTTAAAASANSTSP</sequence>
<protein>
    <submittedName>
        <fullName evidence="2">Uncharacterized protein</fullName>
    </submittedName>
</protein>
<evidence type="ECO:0000256" key="1">
    <source>
        <dbReference type="SAM" id="SignalP"/>
    </source>
</evidence>
<gene>
    <name evidence="2" type="ORF">RRG08_026454</name>
</gene>